<gene>
    <name evidence="2" type="ORF">Taro_031394</name>
</gene>
<proteinExistence type="predicted"/>
<reference evidence="2" key="1">
    <citation type="submission" date="2017-07" db="EMBL/GenBank/DDBJ databases">
        <title>Taro Niue Genome Assembly and Annotation.</title>
        <authorList>
            <person name="Atibalentja N."/>
            <person name="Keating K."/>
            <person name="Fields C.J."/>
        </authorList>
    </citation>
    <scope>NUCLEOTIDE SEQUENCE</scope>
    <source>
        <strain evidence="2">Niue_2</strain>
        <tissue evidence="2">Leaf</tissue>
    </source>
</reference>
<organism evidence="2 3">
    <name type="scientific">Colocasia esculenta</name>
    <name type="common">Wild taro</name>
    <name type="synonym">Arum esculentum</name>
    <dbReference type="NCBI Taxonomy" id="4460"/>
    <lineage>
        <taxon>Eukaryota</taxon>
        <taxon>Viridiplantae</taxon>
        <taxon>Streptophyta</taxon>
        <taxon>Embryophyta</taxon>
        <taxon>Tracheophyta</taxon>
        <taxon>Spermatophyta</taxon>
        <taxon>Magnoliopsida</taxon>
        <taxon>Liliopsida</taxon>
        <taxon>Araceae</taxon>
        <taxon>Aroideae</taxon>
        <taxon>Colocasieae</taxon>
        <taxon>Colocasia</taxon>
    </lineage>
</organism>
<feature type="compositionally biased region" description="Basic and acidic residues" evidence="1">
    <location>
        <begin position="149"/>
        <end position="178"/>
    </location>
</feature>
<evidence type="ECO:0000313" key="2">
    <source>
        <dbReference type="EMBL" id="MQL98676.1"/>
    </source>
</evidence>
<evidence type="ECO:0000256" key="1">
    <source>
        <dbReference type="SAM" id="MobiDB-lite"/>
    </source>
</evidence>
<dbReference type="AlphaFoldDB" id="A0A843VUI6"/>
<evidence type="ECO:0000313" key="3">
    <source>
        <dbReference type="Proteomes" id="UP000652761"/>
    </source>
</evidence>
<comment type="caution">
    <text evidence="2">The sequence shown here is derived from an EMBL/GenBank/DDBJ whole genome shotgun (WGS) entry which is preliminary data.</text>
</comment>
<feature type="region of interest" description="Disordered" evidence="1">
    <location>
        <begin position="120"/>
        <end position="207"/>
    </location>
</feature>
<sequence>MIATTTTTMTMALAVVAITITTVTGTAMATMSTTGRGSSRKSCRRRRIWRWKSLEMSIPRTTSASTTITIAVPTVMAQITGCLHQVGEREMEGGRRWGAMEGAHMAQIVRYIEDVSRKDGHAWGHGHHHHTSLNKKDDDTSSSSLDSDINDKDSKDTSGTEPSDHVSDENIKVGEHSSQETPVRKGISSVRDLGSSWQRRHGVLLEG</sequence>
<keyword evidence="3" id="KW-1185">Reference proteome</keyword>
<dbReference type="EMBL" id="NMUH01002223">
    <property type="protein sequence ID" value="MQL98676.1"/>
    <property type="molecule type" value="Genomic_DNA"/>
</dbReference>
<protein>
    <submittedName>
        <fullName evidence="2">Uncharacterized protein</fullName>
    </submittedName>
</protein>
<feature type="compositionally biased region" description="Basic residues" evidence="1">
    <location>
        <begin position="198"/>
        <end position="207"/>
    </location>
</feature>
<feature type="compositionally biased region" description="Basic residues" evidence="1">
    <location>
        <begin position="124"/>
        <end position="133"/>
    </location>
</feature>
<accession>A0A843VUI6</accession>
<dbReference type="Proteomes" id="UP000652761">
    <property type="component" value="Unassembled WGS sequence"/>
</dbReference>
<name>A0A843VUI6_COLES</name>